<evidence type="ECO:0000313" key="3">
    <source>
        <dbReference type="Proteomes" id="UP000176650"/>
    </source>
</evidence>
<organism evidence="2 3">
    <name type="scientific">Candidatus Azambacteria bacterium RIFCSPLOWO2_01_FULL_46_25</name>
    <dbReference type="NCBI Taxonomy" id="1797298"/>
    <lineage>
        <taxon>Bacteria</taxon>
        <taxon>Candidatus Azamiibacteriota</taxon>
    </lineage>
</organism>
<feature type="transmembrane region" description="Helical" evidence="1">
    <location>
        <begin position="67"/>
        <end position="87"/>
    </location>
</feature>
<reference evidence="2 3" key="1">
    <citation type="journal article" date="2016" name="Nat. Commun.">
        <title>Thousands of microbial genomes shed light on interconnected biogeochemical processes in an aquifer system.</title>
        <authorList>
            <person name="Anantharaman K."/>
            <person name="Brown C.T."/>
            <person name="Hug L.A."/>
            <person name="Sharon I."/>
            <person name="Castelle C.J."/>
            <person name="Probst A.J."/>
            <person name="Thomas B.C."/>
            <person name="Singh A."/>
            <person name="Wilkins M.J."/>
            <person name="Karaoz U."/>
            <person name="Brodie E.L."/>
            <person name="Williams K.H."/>
            <person name="Hubbard S.S."/>
            <person name="Banfield J.F."/>
        </authorList>
    </citation>
    <scope>NUCLEOTIDE SEQUENCE [LARGE SCALE GENOMIC DNA]</scope>
</reference>
<evidence type="ECO:0000313" key="2">
    <source>
        <dbReference type="EMBL" id="OGD33986.1"/>
    </source>
</evidence>
<dbReference type="AlphaFoldDB" id="A0A1F5BTT2"/>
<protein>
    <submittedName>
        <fullName evidence="2">Uncharacterized protein</fullName>
    </submittedName>
</protein>
<keyword evidence="1" id="KW-1133">Transmembrane helix</keyword>
<keyword evidence="1" id="KW-0472">Membrane</keyword>
<proteinExistence type="predicted"/>
<comment type="caution">
    <text evidence="2">The sequence shown here is derived from an EMBL/GenBank/DDBJ whole genome shotgun (WGS) entry which is preliminary data.</text>
</comment>
<keyword evidence="1" id="KW-0812">Transmembrane</keyword>
<dbReference type="STRING" id="1797298.A2988_00675"/>
<name>A0A1F5BTT2_9BACT</name>
<sequence length="88" mass="9816">MAEINADDKRIKGVIIEAVGDIKREKDVIRINKDAFVGIRTLGKYESNGGQIIQGGYRTGKWWEKTWVQIIFLLGAIAGIIGLVLIFL</sequence>
<accession>A0A1F5BTT2</accession>
<dbReference type="EMBL" id="MEYS01000002">
    <property type="protein sequence ID" value="OGD33986.1"/>
    <property type="molecule type" value="Genomic_DNA"/>
</dbReference>
<gene>
    <name evidence="2" type="ORF">A2988_00675</name>
</gene>
<dbReference type="Proteomes" id="UP000176650">
    <property type="component" value="Unassembled WGS sequence"/>
</dbReference>
<evidence type="ECO:0000256" key="1">
    <source>
        <dbReference type="SAM" id="Phobius"/>
    </source>
</evidence>